<dbReference type="InterPro" id="IPR013783">
    <property type="entry name" value="Ig-like_fold"/>
</dbReference>
<accession>A0A644XN79</accession>
<dbReference type="FunFam" id="3.80.10.10:FF:000383">
    <property type="entry name" value="Leucine-rich repeat receptor protein kinase EMS1"/>
    <property type="match status" value="1"/>
</dbReference>
<dbReference type="GO" id="GO:0016020">
    <property type="term" value="C:membrane"/>
    <property type="evidence" value="ECO:0007669"/>
    <property type="project" value="UniProtKB-SubCell"/>
</dbReference>
<keyword evidence="4" id="KW-0732">Signal</keyword>
<evidence type="ECO:0000313" key="9">
    <source>
        <dbReference type="EMBL" id="MPM17595.1"/>
    </source>
</evidence>
<evidence type="ECO:0000256" key="4">
    <source>
        <dbReference type="ARBA" id="ARBA00022729"/>
    </source>
</evidence>
<name>A0A644XN79_9ZZZZ</name>
<dbReference type="CDD" id="cd14948">
    <property type="entry name" value="BACON"/>
    <property type="match status" value="1"/>
</dbReference>
<keyword evidence="3" id="KW-0433">Leucine-rich repeat</keyword>
<dbReference type="SMART" id="SM00369">
    <property type="entry name" value="LRR_TYP"/>
    <property type="match status" value="3"/>
</dbReference>
<evidence type="ECO:0000259" key="7">
    <source>
        <dbReference type="Pfam" id="PF19190"/>
    </source>
</evidence>
<dbReference type="Gene3D" id="3.80.10.10">
    <property type="entry name" value="Ribonuclease Inhibitor"/>
    <property type="match status" value="2"/>
</dbReference>
<protein>
    <submittedName>
        <fullName evidence="9">Uncharacterized protein</fullName>
    </submittedName>
</protein>
<dbReference type="Pfam" id="PF09471">
    <property type="entry name" value="Peptidase_M64"/>
    <property type="match status" value="1"/>
</dbReference>
<keyword evidence="6" id="KW-0472">Membrane</keyword>
<comment type="caution">
    <text evidence="9">The sequence shown here is derived from an EMBL/GenBank/DDBJ whole genome shotgun (WGS) entry which is preliminary data.</text>
</comment>
<dbReference type="InterPro" id="IPR019026">
    <property type="entry name" value="Peptidase_M64_IgA"/>
</dbReference>
<dbReference type="PANTHER" id="PTHR48059:SF38">
    <property type="entry name" value="OS04G0534166 PROTEIN"/>
    <property type="match status" value="1"/>
</dbReference>
<dbReference type="SUPFAM" id="SSF52058">
    <property type="entry name" value="L domain-like"/>
    <property type="match status" value="1"/>
</dbReference>
<dbReference type="EMBL" id="VSSQ01002826">
    <property type="protein sequence ID" value="MPM17595.1"/>
    <property type="molecule type" value="Genomic_DNA"/>
</dbReference>
<dbReference type="GO" id="GO:0008237">
    <property type="term" value="F:metallopeptidase activity"/>
    <property type="evidence" value="ECO:0007669"/>
    <property type="project" value="InterPro"/>
</dbReference>
<dbReference type="Pfam" id="PF00560">
    <property type="entry name" value="LRR_1"/>
    <property type="match status" value="2"/>
</dbReference>
<evidence type="ECO:0000256" key="1">
    <source>
        <dbReference type="ARBA" id="ARBA00004196"/>
    </source>
</evidence>
<dbReference type="PANTHER" id="PTHR48059">
    <property type="entry name" value="POLYGALACTURONASE INHIBITOR 1"/>
    <property type="match status" value="1"/>
</dbReference>
<evidence type="ECO:0000256" key="3">
    <source>
        <dbReference type="ARBA" id="ARBA00022614"/>
    </source>
</evidence>
<dbReference type="InterPro" id="IPR003591">
    <property type="entry name" value="Leu-rich_rpt_typical-subtyp"/>
</dbReference>
<proteinExistence type="predicted"/>
<dbReference type="AlphaFoldDB" id="A0A644XN79"/>
<evidence type="ECO:0000256" key="6">
    <source>
        <dbReference type="ARBA" id="ARBA00023136"/>
    </source>
</evidence>
<evidence type="ECO:0000259" key="8">
    <source>
        <dbReference type="Pfam" id="PF23598"/>
    </source>
</evidence>
<evidence type="ECO:0000256" key="5">
    <source>
        <dbReference type="ARBA" id="ARBA00022737"/>
    </source>
</evidence>
<organism evidence="9">
    <name type="scientific">bioreactor metagenome</name>
    <dbReference type="NCBI Taxonomy" id="1076179"/>
    <lineage>
        <taxon>unclassified sequences</taxon>
        <taxon>metagenomes</taxon>
        <taxon>ecological metagenomes</taxon>
    </lineage>
</organism>
<feature type="domain" description="Disease resistance R13L4/SHOC-2-like LRR" evidence="8">
    <location>
        <begin position="272"/>
        <end position="361"/>
    </location>
</feature>
<sequence length="978" mass="108965">MKGYMRLVAVASLFILFFCLGCKKEIPLPDSIALRGGTPDSLAISAAGGEFSVNFNSSSTWGVSLSASWIQNLSNSRGDAGDAEIILKVNTNTEHYDRKGYVTLNCGKASVRIVVYQNEAGAIILTQRNYTLDAKEAKIIVEFKTNVEYEVIMPSVDWVRDNSTKALTTYTKELIISGSNQEESRKTSIIVKAKSSNLADTIKILQTGLAIERERAALVNIYNRLSGERWTSKQNWHTNKAVGEWEGVTADDEGRVIGLDLRTNWLIGEFPKEICALAKLRELRMGGSGTMFGELPKEIGNLKSITLLDLSGNRLSGPIPSEICTLLNLKNLDLSSNSFSGEIPSSIGNLSNLEYLHLEDNTLSGSIPQSMSSLSKIYSIILNKNQLTGSIPAAIFNLPKLENLGLENNQLSGSIPATIGNATKIVRLSFNNNNLTGVIPEEFTQIADKLDWNSYHYVNTGICGNRLSGSIPQSLVNHPKWVKIWRRVVPQQDGYGLNLNSVPLAGYSFTFRDVNHRNQILTDIYKKNKYTVLLQWDKENYLMYQLAKALEEYKDSGLQVIAFDNGSLMESTTKNIVGSSALKSFINFLSFDHSSFNPGDPSEEVFNAIKNSGCKSVQAEVMDKDGNIIFSYLKGMGGDNRFSRDTQRELIPFLAGLLGSISTPFYESTDFSEDGKVITIQQATVGRGIDLVVMGDGFTDKDMAANGKYESWTREAIEHFFSVEPTKSFRNRFNVYIVKAVSKHQELIAGAHTALGTKFGSEISENQRKISGDANKCWVYAEKIVRGGTHLDANKAIIINVINSTVWAGTANMFPGLTGTIAHCSHPVEKGDDFKHIVVHEAVGHGLGKLADEYYAPGSPWYMPEWKQQELKSLYQNWGWYSNIDFTNDPQKIRWSWFLSDERYKSFVGIFEGAFVDYTNDVFRPSENSMMNSYSTVFNAPSRLAIYKFIMERSGEEYKFENFIKHDEVSLSPQVPHQ</sequence>
<dbReference type="InterPro" id="IPR051848">
    <property type="entry name" value="PGIP"/>
</dbReference>
<comment type="subcellular location">
    <subcellularLocation>
        <location evidence="1">Cell envelope</location>
    </subcellularLocation>
    <subcellularLocation>
        <location evidence="2">Membrane</location>
    </subcellularLocation>
</comment>
<keyword evidence="5" id="KW-0677">Repeat</keyword>
<reference evidence="9" key="1">
    <citation type="submission" date="2019-08" db="EMBL/GenBank/DDBJ databases">
        <authorList>
            <person name="Kucharzyk K."/>
            <person name="Murdoch R.W."/>
            <person name="Higgins S."/>
            <person name="Loffler F."/>
        </authorList>
    </citation>
    <scope>NUCLEOTIDE SEQUENCE</scope>
</reference>
<dbReference type="InterPro" id="IPR001611">
    <property type="entry name" value="Leu-rich_rpt"/>
</dbReference>
<dbReference type="Gene3D" id="3.40.390.10">
    <property type="entry name" value="Collagenase (Catalytic Domain)"/>
    <property type="match status" value="1"/>
</dbReference>
<dbReference type="Gene3D" id="2.60.40.10">
    <property type="entry name" value="Immunoglobulins"/>
    <property type="match status" value="1"/>
</dbReference>
<evidence type="ECO:0000256" key="2">
    <source>
        <dbReference type="ARBA" id="ARBA00004370"/>
    </source>
</evidence>
<dbReference type="Pfam" id="PF23598">
    <property type="entry name" value="LRR_14"/>
    <property type="match status" value="1"/>
</dbReference>
<gene>
    <name evidence="9" type="ORF">SDC9_63992</name>
</gene>
<dbReference type="InterPro" id="IPR024079">
    <property type="entry name" value="MetalloPept_cat_dom_sf"/>
</dbReference>
<dbReference type="InterPro" id="IPR024361">
    <property type="entry name" value="BACON"/>
</dbReference>
<feature type="domain" description="BACON" evidence="7">
    <location>
        <begin position="38"/>
        <end position="117"/>
    </location>
</feature>
<dbReference type="FunFam" id="3.80.10.10:FF:000400">
    <property type="entry name" value="Nuclear pore complex protein NUP107"/>
    <property type="match status" value="1"/>
</dbReference>
<dbReference type="InterPro" id="IPR032675">
    <property type="entry name" value="LRR_dom_sf"/>
</dbReference>
<dbReference type="InterPro" id="IPR055414">
    <property type="entry name" value="LRR_R13L4/SHOC2-like"/>
</dbReference>
<dbReference type="Pfam" id="PF19190">
    <property type="entry name" value="BACON_2"/>
    <property type="match status" value="1"/>
</dbReference>
<dbReference type="GO" id="GO:0030313">
    <property type="term" value="C:cell envelope"/>
    <property type="evidence" value="ECO:0007669"/>
    <property type="project" value="UniProtKB-SubCell"/>
</dbReference>